<feature type="signal peptide" evidence="7">
    <location>
        <begin position="1"/>
        <end position="23"/>
    </location>
</feature>
<dbReference type="EMBL" id="CAADGD010000064">
    <property type="protein sequence ID" value="VFK71407.1"/>
    <property type="molecule type" value="Genomic_DNA"/>
</dbReference>
<evidence type="ECO:0000256" key="4">
    <source>
        <dbReference type="ARBA" id="ARBA00023237"/>
    </source>
</evidence>
<dbReference type="PANTHER" id="PTHR30329:SF21">
    <property type="entry name" value="LIPOPROTEIN YIAD-RELATED"/>
    <property type="match status" value="1"/>
</dbReference>
<keyword evidence="3 5" id="KW-0472">Membrane</keyword>
<evidence type="ECO:0000256" key="3">
    <source>
        <dbReference type="ARBA" id="ARBA00023136"/>
    </source>
</evidence>
<dbReference type="Pfam" id="PF02412">
    <property type="entry name" value="TSP_3"/>
    <property type="match status" value="2"/>
</dbReference>
<dbReference type="SUPFAM" id="SSF103647">
    <property type="entry name" value="TSP type-3 repeat"/>
    <property type="match status" value="1"/>
</dbReference>
<dbReference type="InterPro" id="IPR006665">
    <property type="entry name" value="OmpA-like"/>
</dbReference>
<gene>
    <name evidence="9" type="ORF">BECKUNK1418G_GA0071005_106017</name>
    <name evidence="10" type="ORF">BECKUNK1418H_GA0071006_106417</name>
</gene>
<dbReference type="InterPro" id="IPR003367">
    <property type="entry name" value="Thrombospondin_3-like_rpt"/>
</dbReference>
<dbReference type="GO" id="GO:0009279">
    <property type="term" value="C:cell outer membrane"/>
    <property type="evidence" value="ECO:0007669"/>
    <property type="project" value="UniProtKB-SubCell"/>
</dbReference>
<comment type="subcellular location">
    <subcellularLocation>
        <location evidence="1">Cell outer membrane</location>
    </subcellularLocation>
</comment>
<dbReference type="Pfam" id="PF00691">
    <property type="entry name" value="OmpA"/>
    <property type="match status" value="1"/>
</dbReference>
<keyword evidence="4" id="KW-0998">Cell outer membrane</keyword>
<dbReference type="GO" id="GO:0007155">
    <property type="term" value="P:cell adhesion"/>
    <property type="evidence" value="ECO:0007669"/>
    <property type="project" value="InterPro"/>
</dbReference>
<dbReference type="PANTHER" id="PTHR30329">
    <property type="entry name" value="STATOR ELEMENT OF FLAGELLAR MOTOR COMPLEX"/>
    <property type="match status" value="1"/>
</dbReference>
<feature type="region of interest" description="Disordered" evidence="6">
    <location>
        <begin position="211"/>
        <end position="232"/>
    </location>
</feature>
<evidence type="ECO:0000256" key="5">
    <source>
        <dbReference type="PROSITE-ProRule" id="PRU00473"/>
    </source>
</evidence>
<evidence type="ECO:0000259" key="8">
    <source>
        <dbReference type="PROSITE" id="PS51123"/>
    </source>
</evidence>
<sequence length="245" mass="25152">MKSLRNVLLILLAPLVVSGCATTAGKSTTCSIIGGATGGVIGATAEKAIWSIPGAIAGAALGYVLCQEGDADGDGVLDSKDLCKKTPPNTKVNKDGCSDFDKDGVFNNKDQCPNTLPGTKVDKKGCVLCGEIIAKLPGDVSFGSDKCDLSDEAKGSLGGVVKALKGTNTQIHIEGHTDSTGSDKYNLKLSQCRADSVKDYLASSGVGNKITAEGKGEAFPKPSASNKTKAGRAENRRAEIIVTCK</sequence>
<dbReference type="InterPro" id="IPR028974">
    <property type="entry name" value="TSP_type-3_rpt"/>
</dbReference>
<evidence type="ECO:0000256" key="2">
    <source>
        <dbReference type="ARBA" id="ARBA00022729"/>
    </source>
</evidence>
<dbReference type="SUPFAM" id="SSF103088">
    <property type="entry name" value="OmpA-like"/>
    <property type="match status" value="1"/>
</dbReference>
<evidence type="ECO:0000256" key="6">
    <source>
        <dbReference type="SAM" id="MobiDB-lite"/>
    </source>
</evidence>
<name>A0A451AZR6_9GAMM</name>
<dbReference type="Gene3D" id="3.30.1330.60">
    <property type="entry name" value="OmpA-like domain"/>
    <property type="match status" value="1"/>
</dbReference>
<dbReference type="EMBL" id="CAADFZ010000060">
    <property type="protein sequence ID" value="VFK65283.1"/>
    <property type="molecule type" value="Genomic_DNA"/>
</dbReference>
<dbReference type="InterPro" id="IPR018247">
    <property type="entry name" value="EF_Hand_1_Ca_BS"/>
</dbReference>
<dbReference type="PROSITE" id="PS51257">
    <property type="entry name" value="PROKAR_LIPOPROTEIN"/>
    <property type="match status" value="1"/>
</dbReference>
<evidence type="ECO:0000256" key="1">
    <source>
        <dbReference type="ARBA" id="ARBA00004442"/>
    </source>
</evidence>
<evidence type="ECO:0000313" key="9">
    <source>
        <dbReference type="EMBL" id="VFK65283.1"/>
    </source>
</evidence>
<keyword evidence="2 7" id="KW-0732">Signal</keyword>
<organism evidence="10">
    <name type="scientific">Candidatus Kentrum sp. UNK</name>
    <dbReference type="NCBI Taxonomy" id="2126344"/>
    <lineage>
        <taxon>Bacteria</taxon>
        <taxon>Pseudomonadati</taxon>
        <taxon>Pseudomonadota</taxon>
        <taxon>Gammaproteobacteria</taxon>
        <taxon>Candidatus Kentrum</taxon>
    </lineage>
</organism>
<feature type="chain" id="PRO_5033825307" evidence="7">
    <location>
        <begin position="24"/>
        <end position="245"/>
    </location>
</feature>
<evidence type="ECO:0000313" key="10">
    <source>
        <dbReference type="EMBL" id="VFK71407.1"/>
    </source>
</evidence>
<dbReference type="GO" id="GO:0005509">
    <property type="term" value="F:calcium ion binding"/>
    <property type="evidence" value="ECO:0007669"/>
    <property type="project" value="InterPro"/>
</dbReference>
<dbReference type="PROSITE" id="PS00018">
    <property type="entry name" value="EF_HAND_1"/>
    <property type="match status" value="1"/>
</dbReference>
<dbReference type="InterPro" id="IPR036737">
    <property type="entry name" value="OmpA-like_sf"/>
</dbReference>
<dbReference type="CDD" id="cd07185">
    <property type="entry name" value="OmpA_C-like"/>
    <property type="match status" value="1"/>
</dbReference>
<feature type="domain" description="OmpA-like" evidence="8">
    <location>
        <begin position="129"/>
        <end position="245"/>
    </location>
</feature>
<reference evidence="10" key="1">
    <citation type="submission" date="2019-02" db="EMBL/GenBank/DDBJ databases">
        <authorList>
            <person name="Gruber-Vodicka R. H."/>
            <person name="Seah K. B. B."/>
        </authorList>
    </citation>
    <scope>NUCLEOTIDE SEQUENCE</scope>
    <source>
        <strain evidence="10">BECK_BY19</strain>
        <strain evidence="9">BECK_BY8</strain>
    </source>
</reference>
<evidence type="ECO:0000256" key="7">
    <source>
        <dbReference type="SAM" id="SignalP"/>
    </source>
</evidence>
<dbReference type="AlphaFoldDB" id="A0A451AZR6"/>
<dbReference type="InterPro" id="IPR006664">
    <property type="entry name" value="OMP_bac"/>
</dbReference>
<dbReference type="InterPro" id="IPR050330">
    <property type="entry name" value="Bact_OuterMem_StrucFunc"/>
</dbReference>
<accession>A0A451AZR6</accession>
<dbReference type="PROSITE" id="PS51123">
    <property type="entry name" value="OMPA_2"/>
    <property type="match status" value="1"/>
</dbReference>
<dbReference type="PRINTS" id="PR01021">
    <property type="entry name" value="OMPADOMAIN"/>
</dbReference>
<proteinExistence type="predicted"/>
<protein>
    <submittedName>
        <fullName evidence="10">OmpA-OmpF porin, OOP family</fullName>
    </submittedName>
</protein>